<sequence length="369" mass="42055">MRNSKQTCLRTICIVLSMLCASFGVFSQEGIDISYIYGSILVHTPKVKPITGNPIKGFSVSYTLKNKSGEHWRNYYNYANYGFNYKFKSFNNPDIIGNSHALTSFIQLSFLKKAPVFDIGFKGAAGLAYLTKTHDEFTNPENTAISTHLNIAGEIQFYSKLRFHPIFFEYSYGLNHFSNGLLNTPNLGINSLNHHYTFGWEFEKPAPKNKPPKESRSPFIKNEFWVYASAGANKVKEYDQYFLFLAASLNYSKQITTINKLGFGIDFINDEALNKYAVTHLNFNEESDLSFRFGPNIQGEFMFGKLSFLGAYGFFFGDTTNYISRAYYKVGAKYYAKNIIGIAMIRAVPLFKAQVLEFGIGYRFPRIKN</sequence>
<dbReference type="Proteomes" id="UP001145087">
    <property type="component" value="Unassembled WGS sequence"/>
</dbReference>
<name>A0A9X3F8D2_9BACT</name>
<keyword evidence="3" id="KW-1185">Reference proteome</keyword>
<evidence type="ECO:0000256" key="1">
    <source>
        <dbReference type="SAM" id="SignalP"/>
    </source>
</evidence>
<proteinExistence type="predicted"/>
<evidence type="ECO:0000313" key="2">
    <source>
        <dbReference type="EMBL" id="MCY1722439.1"/>
    </source>
</evidence>
<dbReference type="RefSeq" id="WP_343334765.1">
    <property type="nucleotide sequence ID" value="NZ_JAPOHD010000057.1"/>
</dbReference>
<protein>
    <submittedName>
        <fullName evidence="2">Acyloxyacyl hydrolase</fullName>
    </submittedName>
</protein>
<comment type="caution">
    <text evidence="2">The sequence shown here is derived from an EMBL/GenBank/DDBJ whole genome shotgun (WGS) entry which is preliminary data.</text>
</comment>
<dbReference type="InterPro" id="IPR018550">
    <property type="entry name" value="Lipid-A_deacylase-rel"/>
</dbReference>
<dbReference type="Gene3D" id="2.40.160.20">
    <property type="match status" value="1"/>
</dbReference>
<keyword evidence="2" id="KW-0378">Hydrolase</keyword>
<accession>A0A9X3F8D2</accession>
<dbReference type="AlphaFoldDB" id="A0A9X3F8D2"/>
<feature type="signal peptide" evidence="1">
    <location>
        <begin position="1"/>
        <end position="27"/>
    </location>
</feature>
<keyword evidence="1" id="KW-0732">Signal</keyword>
<organism evidence="2 3">
    <name type="scientific">Draconibacterium aestuarii</name>
    <dbReference type="NCBI Taxonomy" id="2998507"/>
    <lineage>
        <taxon>Bacteria</taxon>
        <taxon>Pseudomonadati</taxon>
        <taxon>Bacteroidota</taxon>
        <taxon>Bacteroidia</taxon>
        <taxon>Marinilabiliales</taxon>
        <taxon>Prolixibacteraceae</taxon>
        <taxon>Draconibacterium</taxon>
    </lineage>
</organism>
<dbReference type="EMBL" id="JAPOHD010000057">
    <property type="protein sequence ID" value="MCY1722439.1"/>
    <property type="molecule type" value="Genomic_DNA"/>
</dbReference>
<reference evidence="2" key="1">
    <citation type="submission" date="2022-11" db="EMBL/GenBank/DDBJ databases">
        <title>Marilongibacter aestuarii gen. nov., sp. nov., isolated from tidal flat sediment.</title>
        <authorList>
            <person name="Jiayan W."/>
        </authorList>
    </citation>
    <scope>NUCLEOTIDE SEQUENCE</scope>
    <source>
        <strain evidence="2">Z1-6</strain>
    </source>
</reference>
<feature type="chain" id="PRO_5040983142" evidence="1">
    <location>
        <begin position="28"/>
        <end position="369"/>
    </location>
</feature>
<gene>
    <name evidence="2" type="ORF">OU798_18970</name>
</gene>
<dbReference type="Pfam" id="PF09411">
    <property type="entry name" value="PagL"/>
    <property type="match status" value="1"/>
</dbReference>
<dbReference type="GO" id="GO:0016787">
    <property type="term" value="F:hydrolase activity"/>
    <property type="evidence" value="ECO:0007669"/>
    <property type="project" value="UniProtKB-KW"/>
</dbReference>
<evidence type="ECO:0000313" key="3">
    <source>
        <dbReference type="Proteomes" id="UP001145087"/>
    </source>
</evidence>